<name>A0A0D0CL04_9AGAR</name>
<sequence>MNHFPQGTRVCFFTARNQLVNGTVVSISRAADGTVLLNIHSDHGHAITLPAAAVTKI</sequence>
<organism evidence="1 2">
    <name type="scientific">Collybiopsis luxurians FD-317 M1</name>
    <dbReference type="NCBI Taxonomy" id="944289"/>
    <lineage>
        <taxon>Eukaryota</taxon>
        <taxon>Fungi</taxon>
        <taxon>Dikarya</taxon>
        <taxon>Basidiomycota</taxon>
        <taxon>Agaricomycotina</taxon>
        <taxon>Agaricomycetes</taxon>
        <taxon>Agaricomycetidae</taxon>
        <taxon>Agaricales</taxon>
        <taxon>Marasmiineae</taxon>
        <taxon>Omphalotaceae</taxon>
        <taxon>Collybiopsis</taxon>
        <taxon>Collybiopsis luxurians</taxon>
    </lineage>
</organism>
<evidence type="ECO:0000313" key="1">
    <source>
        <dbReference type="EMBL" id="KIK63599.1"/>
    </source>
</evidence>
<dbReference type="Proteomes" id="UP000053593">
    <property type="component" value="Unassembled WGS sequence"/>
</dbReference>
<dbReference type="OrthoDB" id="3237761at2759"/>
<dbReference type="HOGENOM" id="CLU_199932_0_0_1"/>
<evidence type="ECO:0008006" key="3">
    <source>
        <dbReference type="Google" id="ProtNLM"/>
    </source>
</evidence>
<protein>
    <recommendedName>
        <fullName evidence="3">KOW domain-containing protein</fullName>
    </recommendedName>
</protein>
<gene>
    <name evidence="1" type="ORF">GYMLUDRAFT_241525</name>
</gene>
<dbReference type="AlphaFoldDB" id="A0A0D0CL04"/>
<keyword evidence="2" id="KW-1185">Reference proteome</keyword>
<reference evidence="1 2" key="1">
    <citation type="submission" date="2014-04" db="EMBL/GenBank/DDBJ databases">
        <title>Evolutionary Origins and Diversification of the Mycorrhizal Mutualists.</title>
        <authorList>
            <consortium name="DOE Joint Genome Institute"/>
            <consortium name="Mycorrhizal Genomics Consortium"/>
            <person name="Kohler A."/>
            <person name="Kuo A."/>
            <person name="Nagy L.G."/>
            <person name="Floudas D."/>
            <person name="Copeland A."/>
            <person name="Barry K.W."/>
            <person name="Cichocki N."/>
            <person name="Veneault-Fourrey C."/>
            <person name="LaButti K."/>
            <person name="Lindquist E.A."/>
            <person name="Lipzen A."/>
            <person name="Lundell T."/>
            <person name="Morin E."/>
            <person name="Murat C."/>
            <person name="Riley R."/>
            <person name="Ohm R."/>
            <person name="Sun H."/>
            <person name="Tunlid A."/>
            <person name="Henrissat B."/>
            <person name="Grigoriev I.V."/>
            <person name="Hibbett D.S."/>
            <person name="Martin F."/>
        </authorList>
    </citation>
    <scope>NUCLEOTIDE SEQUENCE [LARGE SCALE GENOMIC DNA]</scope>
    <source>
        <strain evidence="1 2">FD-317 M1</strain>
    </source>
</reference>
<evidence type="ECO:0000313" key="2">
    <source>
        <dbReference type="Proteomes" id="UP000053593"/>
    </source>
</evidence>
<accession>A0A0D0CL04</accession>
<proteinExistence type="predicted"/>
<dbReference type="EMBL" id="KN834763">
    <property type="protein sequence ID" value="KIK63599.1"/>
    <property type="molecule type" value="Genomic_DNA"/>
</dbReference>